<dbReference type="AlphaFoldDB" id="A0A839XWP3"/>
<sequence length="686" mass="74079">MSFTIAVDVGGTFTDVVATDGTEVFAGKVSSRPNDEATAVLNAVDVVAEHFGRTAEETLAVTDQFILGTTVVTNAMLEYKGVPTGLITTKGFRDVLEIRRGYKESIFDLSLPAPHPITRRRFRKGVTERIDYRGDIATPLDEDEVRSAVRELKDAGIESIAVCLLFSFVNDTHERRIAEIIAEEHPTCFVTLSCDVLPQIREFERVSTTVVNAYTSPLLKSYLQRLDEGLRNAGFVGELVVMQSNGGIMDVAYSAGHGVDAVLSGPAGGVVAASALGERSGYRNIITGDMGGTSYDVCLIHQGKPEIGVENWISRYRVAVPLVDIHTIGSGGGSIAWVDDGGALRIGPESAGANPGPACYGRGGTRPTVTDANLLLGFMDQDRFMGGQLSLDRAAAERAFEEHVAKPMGISVLDAAVGVFRVANSEMANALRFVSVSRGRDPRDYALMAFGGAGAIHAGVQAVDLGIKTVLVPRKAAVLSAFGGLVADFKVSRIKSYVRAAESVRPEELTEVFDAVCAEAEELLPNAETSHLERYLDVRYEGQTREVVVPIRTRTRRISDVSLSRALNEFHELHDQLYGHQRPDQPVQIVSARVDLTGVRSLGDVTPPHKFTDEDSSPAQVGMREVYFEGRDGFVETPIFDGALVEPGHVITGPAVIHEPGTTIVVSDGQEAMLDQYETYVIEVVR</sequence>
<evidence type="ECO:0000259" key="3">
    <source>
        <dbReference type="Pfam" id="PF19278"/>
    </source>
</evidence>
<name>A0A839XWP3_9PSEU</name>
<dbReference type="InterPro" id="IPR049517">
    <property type="entry name" value="ACX-like_C"/>
</dbReference>
<dbReference type="EC" id="3.5.2.14" evidence="4"/>
<dbReference type="InterPro" id="IPR008040">
    <property type="entry name" value="Hydant_A_N"/>
</dbReference>
<accession>A0A839XWP3</accession>
<feature type="domain" description="Acetophenone carboxylase-like C-terminal" evidence="3">
    <location>
        <begin position="526"/>
        <end position="678"/>
    </location>
</feature>
<gene>
    <name evidence="4" type="ORF">FB384_003350</name>
</gene>
<dbReference type="GO" id="GO:0005829">
    <property type="term" value="C:cytosol"/>
    <property type="evidence" value="ECO:0007669"/>
    <property type="project" value="TreeGrafter"/>
</dbReference>
<evidence type="ECO:0000259" key="2">
    <source>
        <dbReference type="Pfam" id="PF05378"/>
    </source>
</evidence>
<dbReference type="PANTHER" id="PTHR11365:SF23">
    <property type="entry name" value="HYPOTHETICAL 5-OXOPROLINASE (EUROFUNG)-RELATED"/>
    <property type="match status" value="1"/>
</dbReference>
<dbReference type="InterPro" id="IPR002821">
    <property type="entry name" value="Hydantoinase_A"/>
</dbReference>
<evidence type="ECO:0000313" key="4">
    <source>
        <dbReference type="EMBL" id="MBB3664446.1"/>
    </source>
</evidence>
<feature type="domain" description="Hydantoinase/oxoprolinase N-terminal" evidence="2">
    <location>
        <begin position="5"/>
        <end position="184"/>
    </location>
</feature>
<dbReference type="Proteomes" id="UP000564573">
    <property type="component" value="Unassembled WGS sequence"/>
</dbReference>
<dbReference type="EMBL" id="JACIBS010000001">
    <property type="protein sequence ID" value="MBB3664446.1"/>
    <property type="molecule type" value="Genomic_DNA"/>
</dbReference>
<dbReference type="GO" id="GO:0006749">
    <property type="term" value="P:glutathione metabolic process"/>
    <property type="evidence" value="ECO:0007669"/>
    <property type="project" value="TreeGrafter"/>
</dbReference>
<keyword evidence="4" id="KW-0378">Hydrolase</keyword>
<proteinExistence type="predicted"/>
<feature type="domain" description="Hydantoinase A/oxoprolinase" evidence="1">
    <location>
        <begin position="205"/>
        <end position="490"/>
    </location>
</feature>
<organism evidence="4 5">
    <name type="scientific">Prauserella sediminis</name>
    <dbReference type="NCBI Taxonomy" id="577680"/>
    <lineage>
        <taxon>Bacteria</taxon>
        <taxon>Bacillati</taxon>
        <taxon>Actinomycetota</taxon>
        <taxon>Actinomycetes</taxon>
        <taxon>Pseudonocardiales</taxon>
        <taxon>Pseudonocardiaceae</taxon>
        <taxon>Prauserella</taxon>
        <taxon>Prauserella salsuginis group</taxon>
    </lineage>
</organism>
<dbReference type="GO" id="GO:0017168">
    <property type="term" value="F:5-oxoprolinase (ATP-hydrolyzing) activity"/>
    <property type="evidence" value="ECO:0007669"/>
    <property type="project" value="TreeGrafter"/>
</dbReference>
<dbReference type="GO" id="GO:0047423">
    <property type="term" value="F:N-methylhydantoinase (ATP-hydrolyzing) activity"/>
    <property type="evidence" value="ECO:0007669"/>
    <property type="project" value="UniProtKB-EC"/>
</dbReference>
<protein>
    <submittedName>
        <fullName evidence="4">N-methylhydantoinase A</fullName>
        <ecNumber evidence="4">3.5.2.14</ecNumber>
    </submittedName>
</protein>
<dbReference type="Pfam" id="PF05378">
    <property type="entry name" value="Hydant_A_N"/>
    <property type="match status" value="1"/>
</dbReference>
<evidence type="ECO:0000313" key="5">
    <source>
        <dbReference type="Proteomes" id="UP000564573"/>
    </source>
</evidence>
<dbReference type="InterPro" id="IPR045079">
    <property type="entry name" value="Oxoprolinase-like"/>
</dbReference>
<evidence type="ECO:0000259" key="1">
    <source>
        <dbReference type="Pfam" id="PF01968"/>
    </source>
</evidence>
<keyword evidence="5" id="KW-1185">Reference proteome</keyword>
<dbReference type="Pfam" id="PF19278">
    <property type="entry name" value="Hydant_A_C"/>
    <property type="match status" value="1"/>
</dbReference>
<dbReference type="RefSeq" id="WP_183784142.1">
    <property type="nucleotide sequence ID" value="NZ_JACIBS010000001.1"/>
</dbReference>
<dbReference type="PANTHER" id="PTHR11365">
    <property type="entry name" value="5-OXOPROLINASE RELATED"/>
    <property type="match status" value="1"/>
</dbReference>
<dbReference type="Pfam" id="PF01968">
    <property type="entry name" value="Hydantoinase_A"/>
    <property type="match status" value="1"/>
</dbReference>
<reference evidence="4 5" key="1">
    <citation type="submission" date="2020-08" db="EMBL/GenBank/DDBJ databases">
        <title>Sequencing the genomes of 1000 actinobacteria strains.</title>
        <authorList>
            <person name="Klenk H.-P."/>
        </authorList>
    </citation>
    <scope>NUCLEOTIDE SEQUENCE [LARGE SCALE GENOMIC DNA]</scope>
    <source>
        <strain evidence="4 5">DSM 45267</strain>
    </source>
</reference>
<comment type="caution">
    <text evidence="4">The sequence shown here is derived from an EMBL/GenBank/DDBJ whole genome shotgun (WGS) entry which is preliminary data.</text>
</comment>